<organism evidence="2 3">
    <name type="scientific">Sistotremastrum suecicum HHB10207 ss-3</name>
    <dbReference type="NCBI Taxonomy" id="1314776"/>
    <lineage>
        <taxon>Eukaryota</taxon>
        <taxon>Fungi</taxon>
        <taxon>Dikarya</taxon>
        <taxon>Basidiomycota</taxon>
        <taxon>Agaricomycotina</taxon>
        <taxon>Agaricomycetes</taxon>
        <taxon>Sistotremastrales</taxon>
        <taxon>Sistotremastraceae</taxon>
        <taxon>Sistotremastrum</taxon>
    </lineage>
</organism>
<dbReference type="Proteomes" id="UP000076798">
    <property type="component" value="Unassembled WGS sequence"/>
</dbReference>
<keyword evidence="3" id="KW-1185">Reference proteome</keyword>
<dbReference type="AlphaFoldDB" id="A0A166AWQ1"/>
<proteinExistence type="predicted"/>
<evidence type="ECO:0000313" key="3">
    <source>
        <dbReference type="Proteomes" id="UP000076798"/>
    </source>
</evidence>
<evidence type="ECO:0000313" key="2">
    <source>
        <dbReference type="EMBL" id="KZT35760.1"/>
    </source>
</evidence>
<reference evidence="2 3" key="1">
    <citation type="journal article" date="2016" name="Mol. Biol. Evol.">
        <title>Comparative Genomics of Early-Diverging Mushroom-Forming Fungi Provides Insights into the Origins of Lignocellulose Decay Capabilities.</title>
        <authorList>
            <person name="Nagy L.G."/>
            <person name="Riley R."/>
            <person name="Tritt A."/>
            <person name="Adam C."/>
            <person name="Daum C."/>
            <person name="Floudas D."/>
            <person name="Sun H."/>
            <person name="Yadav J.S."/>
            <person name="Pangilinan J."/>
            <person name="Larsson K.H."/>
            <person name="Matsuura K."/>
            <person name="Barry K."/>
            <person name="Labutti K."/>
            <person name="Kuo R."/>
            <person name="Ohm R.A."/>
            <person name="Bhattacharya S.S."/>
            <person name="Shirouzu T."/>
            <person name="Yoshinaga Y."/>
            <person name="Martin F.M."/>
            <person name="Grigoriev I.V."/>
            <person name="Hibbett D.S."/>
        </authorList>
    </citation>
    <scope>NUCLEOTIDE SEQUENCE [LARGE SCALE GENOMIC DNA]</scope>
    <source>
        <strain evidence="2 3">HHB10207 ss-3</strain>
    </source>
</reference>
<dbReference type="EMBL" id="KV428128">
    <property type="protein sequence ID" value="KZT35760.1"/>
    <property type="molecule type" value="Genomic_DNA"/>
</dbReference>
<gene>
    <name evidence="2" type="ORF">SISSUDRAFT_128932</name>
</gene>
<protein>
    <submittedName>
        <fullName evidence="2">Uncharacterized protein</fullName>
    </submittedName>
</protein>
<accession>A0A166AWQ1</accession>
<sequence>MKIPETLEIPEYLGSPRDGVSTMHHIGGATDRPSPCSPIAVLSQHLKKLPGYRDTLSEKLESYKQQVLGYKEPRKNLANEGPVQRKPTQSNASEVENLSVFADAFALRPPLCFLWRRYRRTDGTVPYVLPSGTELDGSMQERGSSMLRTTFQPSMLNKMDPRDDYQRFSQPFEWRAFQRLLPITWRTYSSIFDSLSPTLSIPDLTRRPSILRALRYRGTGSPARSCLLQK</sequence>
<feature type="region of interest" description="Disordered" evidence="1">
    <location>
        <begin position="1"/>
        <end position="33"/>
    </location>
</feature>
<feature type="region of interest" description="Disordered" evidence="1">
    <location>
        <begin position="71"/>
        <end position="92"/>
    </location>
</feature>
<name>A0A166AWQ1_9AGAM</name>
<evidence type="ECO:0000256" key="1">
    <source>
        <dbReference type="SAM" id="MobiDB-lite"/>
    </source>
</evidence>